<dbReference type="Pfam" id="PF00528">
    <property type="entry name" value="BPD_transp_1"/>
    <property type="match status" value="1"/>
</dbReference>
<dbReference type="STRING" id="1195236.CTER_4912"/>
<dbReference type="GO" id="GO:0005886">
    <property type="term" value="C:plasma membrane"/>
    <property type="evidence" value="ECO:0007669"/>
    <property type="project" value="UniProtKB-SubCell"/>
</dbReference>
<dbReference type="InterPro" id="IPR000515">
    <property type="entry name" value="MetI-like"/>
</dbReference>
<name>S0FHN4_RUMCE</name>
<feature type="transmembrane region" description="Helical" evidence="7">
    <location>
        <begin position="108"/>
        <end position="129"/>
    </location>
</feature>
<evidence type="ECO:0000313" key="9">
    <source>
        <dbReference type="EMBL" id="EMS69436.1"/>
    </source>
</evidence>
<dbReference type="AlphaFoldDB" id="S0FHN4"/>
<feature type="transmembrane region" description="Helical" evidence="7">
    <location>
        <begin position="181"/>
        <end position="204"/>
    </location>
</feature>
<keyword evidence="9" id="KW-0762">Sugar transport</keyword>
<keyword evidence="2 7" id="KW-0813">Transport</keyword>
<dbReference type="eggNOG" id="COG0395">
    <property type="taxonomic scope" value="Bacteria"/>
</dbReference>
<dbReference type="PANTHER" id="PTHR43744">
    <property type="entry name" value="ABC TRANSPORTER PERMEASE PROTEIN MG189-RELATED-RELATED"/>
    <property type="match status" value="1"/>
</dbReference>
<dbReference type="Proteomes" id="UP000014155">
    <property type="component" value="Unassembled WGS sequence"/>
</dbReference>
<evidence type="ECO:0000256" key="7">
    <source>
        <dbReference type="RuleBase" id="RU363032"/>
    </source>
</evidence>
<dbReference type="SUPFAM" id="SSF161098">
    <property type="entry name" value="MetI-like"/>
    <property type="match status" value="1"/>
</dbReference>
<dbReference type="Gene3D" id="1.10.3720.10">
    <property type="entry name" value="MetI-like"/>
    <property type="match status" value="1"/>
</dbReference>
<keyword evidence="5 7" id="KW-1133">Transmembrane helix</keyword>
<evidence type="ECO:0000256" key="2">
    <source>
        <dbReference type="ARBA" id="ARBA00022448"/>
    </source>
</evidence>
<comment type="similarity">
    <text evidence="7">Belongs to the binding-protein-dependent transport system permease family.</text>
</comment>
<feature type="domain" description="ABC transmembrane type-1" evidence="8">
    <location>
        <begin position="73"/>
        <end position="276"/>
    </location>
</feature>
<evidence type="ECO:0000256" key="6">
    <source>
        <dbReference type="ARBA" id="ARBA00023136"/>
    </source>
</evidence>
<organism evidence="9 10">
    <name type="scientific">Ruminiclostridium cellobioparum subsp. termitidis CT1112</name>
    <dbReference type="NCBI Taxonomy" id="1195236"/>
    <lineage>
        <taxon>Bacteria</taxon>
        <taxon>Bacillati</taxon>
        <taxon>Bacillota</taxon>
        <taxon>Clostridia</taxon>
        <taxon>Eubacteriales</taxon>
        <taxon>Oscillospiraceae</taxon>
        <taxon>Ruminiclostridium</taxon>
    </lineage>
</organism>
<dbReference type="PROSITE" id="PS50928">
    <property type="entry name" value="ABC_TM1"/>
    <property type="match status" value="1"/>
</dbReference>
<dbReference type="GO" id="GO:0055085">
    <property type="term" value="P:transmembrane transport"/>
    <property type="evidence" value="ECO:0007669"/>
    <property type="project" value="InterPro"/>
</dbReference>
<reference evidence="9 10" key="1">
    <citation type="journal article" date="2013" name="Genome Announc.">
        <title>Draft Genome Sequence of the Cellulolytic, Mesophilic, Anaerobic Bacterium Clostridium termitidis Strain CT1112 (DSM 5398).</title>
        <authorList>
            <person name="Lal S."/>
            <person name="Ramachandran U."/>
            <person name="Zhang X."/>
            <person name="Munir R."/>
            <person name="Sparling R."/>
            <person name="Levin D.B."/>
        </authorList>
    </citation>
    <scope>NUCLEOTIDE SEQUENCE [LARGE SCALE GENOMIC DNA]</scope>
    <source>
        <strain evidence="9 10">CT1112</strain>
    </source>
</reference>
<dbReference type="EMBL" id="AORV01000066">
    <property type="protein sequence ID" value="EMS69436.1"/>
    <property type="molecule type" value="Genomic_DNA"/>
</dbReference>
<evidence type="ECO:0000313" key="10">
    <source>
        <dbReference type="Proteomes" id="UP000014155"/>
    </source>
</evidence>
<evidence type="ECO:0000256" key="5">
    <source>
        <dbReference type="ARBA" id="ARBA00022989"/>
    </source>
</evidence>
<dbReference type="PANTHER" id="PTHR43744:SF9">
    <property type="entry name" value="POLYGALACTURONAN_RHAMNOGALACTURONAN TRANSPORT SYSTEM PERMEASE PROTEIN YTCP"/>
    <property type="match status" value="1"/>
</dbReference>
<dbReference type="PATRIC" id="fig|1195236.3.peg.5106"/>
<accession>S0FHN4</accession>
<dbReference type="CDD" id="cd06261">
    <property type="entry name" value="TM_PBP2"/>
    <property type="match status" value="1"/>
</dbReference>
<protein>
    <submittedName>
        <fullName evidence="9">ABC-type sugar transport system, permease component</fullName>
    </submittedName>
</protein>
<dbReference type="InterPro" id="IPR035906">
    <property type="entry name" value="MetI-like_sf"/>
</dbReference>
<keyword evidence="10" id="KW-1185">Reference proteome</keyword>
<sequence>MKASREEKIFYAFCYILLTLAALSCLIPLLNLFSISVSSADAVVSGKVSILPVEWSLESYKTLFKISPILGAFKNSLLLTVAGVILNLVFSILTAYPLSRPYFKGRAFFSKFIVFTMLISGGILPNFILMKSLGLINSYGSVWLITLISTYNVLIMKTFFQNIPIELSEAAYVDGCGEFRLMLQIILPLSKALLATMTLFYMVANWNEFLNTLMFIADPKKYTMTVVVQEMIRNSTMLTDAAFLDPETAKNMTGDGIQAAGIFVMMLPMLCVYPFLQRFFIKGVMLGSIKG</sequence>
<evidence type="ECO:0000259" key="8">
    <source>
        <dbReference type="PROSITE" id="PS50928"/>
    </source>
</evidence>
<keyword evidence="3" id="KW-1003">Cell membrane</keyword>
<keyword evidence="4 7" id="KW-0812">Transmembrane</keyword>
<gene>
    <name evidence="9" type="ORF">CTER_4912</name>
</gene>
<proteinExistence type="inferred from homology"/>
<feature type="transmembrane region" description="Helical" evidence="7">
    <location>
        <begin position="9"/>
        <end position="30"/>
    </location>
</feature>
<feature type="transmembrane region" description="Helical" evidence="7">
    <location>
        <begin position="77"/>
        <end position="96"/>
    </location>
</feature>
<feature type="transmembrane region" description="Helical" evidence="7">
    <location>
        <begin position="141"/>
        <end position="160"/>
    </location>
</feature>
<feature type="transmembrane region" description="Helical" evidence="7">
    <location>
        <begin position="256"/>
        <end position="276"/>
    </location>
</feature>
<comment type="caution">
    <text evidence="9">The sequence shown here is derived from an EMBL/GenBank/DDBJ whole genome shotgun (WGS) entry which is preliminary data.</text>
</comment>
<dbReference type="PROSITE" id="PS51257">
    <property type="entry name" value="PROKAR_LIPOPROTEIN"/>
    <property type="match status" value="1"/>
</dbReference>
<evidence type="ECO:0000256" key="3">
    <source>
        <dbReference type="ARBA" id="ARBA00022475"/>
    </source>
</evidence>
<evidence type="ECO:0000256" key="1">
    <source>
        <dbReference type="ARBA" id="ARBA00004651"/>
    </source>
</evidence>
<comment type="subcellular location">
    <subcellularLocation>
        <location evidence="1 7">Cell membrane</location>
        <topology evidence="1 7">Multi-pass membrane protein</topology>
    </subcellularLocation>
</comment>
<keyword evidence="6 7" id="KW-0472">Membrane</keyword>
<evidence type="ECO:0000256" key="4">
    <source>
        <dbReference type="ARBA" id="ARBA00022692"/>
    </source>
</evidence>
<dbReference type="RefSeq" id="WP_004630506.1">
    <property type="nucleotide sequence ID" value="NZ_AORV01000066.1"/>
</dbReference>